<protein>
    <submittedName>
        <fullName evidence="1">DUF5131 family protein</fullName>
    </submittedName>
</protein>
<evidence type="ECO:0000313" key="1">
    <source>
        <dbReference type="EMBL" id="HIZ23800.1"/>
    </source>
</evidence>
<dbReference type="Pfam" id="PF13811">
    <property type="entry name" value="DUF4186"/>
    <property type="match status" value="1"/>
</dbReference>
<sequence length="206" mass="23817">MLGEIHIEKYLASGKIEHVTCGGESGENARLLEYAWVLSVREQCVSAGVPFYFKQTGALFRKDGKIYHIPRKDQISQARKAGINFLPQEGLEELFQRLSKSSFRSGFHLKEEDREYVREKGMETIERHARDFIAKRLAPAEIPNDGKQTPMKGHPVFLAQHATGTCCRGCLKKWHRIQPGTELTKEQQDYVVRVLMEWIRREMEKK</sequence>
<evidence type="ECO:0000313" key="2">
    <source>
        <dbReference type="Proteomes" id="UP000824041"/>
    </source>
</evidence>
<name>A0A9D2DVD5_9FIRM</name>
<dbReference type="AlphaFoldDB" id="A0A9D2DVD5"/>
<accession>A0A9D2DVD5</accession>
<gene>
    <name evidence="1" type="ORF">IAA21_13595</name>
</gene>
<dbReference type="InterPro" id="IPR020378">
    <property type="entry name" value="DUF4186"/>
</dbReference>
<proteinExistence type="predicted"/>
<dbReference type="InterPro" id="IPR011101">
    <property type="entry name" value="DUF5131"/>
</dbReference>
<comment type="caution">
    <text evidence="1">The sequence shown here is derived from an EMBL/GenBank/DDBJ whole genome shotgun (WGS) entry which is preliminary data.</text>
</comment>
<organism evidence="1 2">
    <name type="scientific">Candidatus Blautia faecigallinarum</name>
    <dbReference type="NCBI Taxonomy" id="2838488"/>
    <lineage>
        <taxon>Bacteria</taxon>
        <taxon>Bacillati</taxon>
        <taxon>Bacillota</taxon>
        <taxon>Clostridia</taxon>
        <taxon>Lachnospirales</taxon>
        <taxon>Lachnospiraceae</taxon>
        <taxon>Blautia</taxon>
    </lineage>
</organism>
<dbReference type="EMBL" id="DXBU01000183">
    <property type="protein sequence ID" value="HIZ23800.1"/>
    <property type="molecule type" value="Genomic_DNA"/>
</dbReference>
<dbReference type="Pfam" id="PF07505">
    <property type="entry name" value="DUF5131"/>
    <property type="match status" value="1"/>
</dbReference>
<reference evidence="1" key="2">
    <citation type="submission" date="2021-04" db="EMBL/GenBank/DDBJ databases">
        <authorList>
            <person name="Gilroy R."/>
        </authorList>
    </citation>
    <scope>NUCLEOTIDE SEQUENCE</scope>
    <source>
        <strain evidence="1">14324</strain>
    </source>
</reference>
<dbReference type="Proteomes" id="UP000824041">
    <property type="component" value="Unassembled WGS sequence"/>
</dbReference>
<reference evidence="1" key="1">
    <citation type="journal article" date="2021" name="PeerJ">
        <title>Extensive microbial diversity within the chicken gut microbiome revealed by metagenomics and culture.</title>
        <authorList>
            <person name="Gilroy R."/>
            <person name="Ravi A."/>
            <person name="Getino M."/>
            <person name="Pursley I."/>
            <person name="Horton D.L."/>
            <person name="Alikhan N.F."/>
            <person name="Baker D."/>
            <person name="Gharbi K."/>
            <person name="Hall N."/>
            <person name="Watson M."/>
            <person name="Adriaenssens E.M."/>
            <person name="Foster-Nyarko E."/>
            <person name="Jarju S."/>
            <person name="Secka A."/>
            <person name="Antonio M."/>
            <person name="Oren A."/>
            <person name="Chaudhuri R.R."/>
            <person name="La Ragione R."/>
            <person name="Hildebrand F."/>
            <person name="Pallen M.J."/>
        </authorList>
    </citation>
    <scope>NUCLEOTIDE SEQUENCE</scope>
    <source>
        <strain evidence="1">14324</strain>
    </source>
</reference>